<proteinExistence type="predicted"/>
<dbReference type="EMBL" id="QYBB01000007">
    <property type="protein sequence ID" value="RYC32437.1"/>
    <property type="molecule type" value="Genomic_DNA"/>
</dbReference>
<evidence type="ECO:0000313" key="1">
    <source>
        <dbReference type="EMBL" id="RYC32437.1"/>
    </source>
</evidence>
<evidence type="ECO:0000313" key="2">
    <source>
        <dbReference type="Proteomes" id="UP000290759"/>
    </source>
</evidence>
<dbReference type="OrthoDB" id="7188320at2"/>
<evidence type="ECO:0008006" key="3">
    <source>
        <dbReference type="Google" id="ProtNLM"/>
    </source>
</evidence>
<name>A0A4Q2UBA2_9HYPH</name>
<reference evidence="1 2" key="2">
    <citation type="submission" date="2019-02" db="EMBL/GenBank/DDBJ databases">
        <title>'Lichenibacterium ramalinii' gen. nov. sp. nov., 'Lichenibacterium minor' gen. nov. sp. nov.</title>
        <authorList>
            <person name="Pankratov T."/>
        </authorList>
    </citation>
    <scope>NUCLEOTIDE SEQUENCE [LARGE SCALE GENOMIC DNA]</scope>
    <source>
        <strain evidence="1 2">RmlP026</strain>
    </source>
</reference>
<dbReference type="RefSeq" id="WP_129225476.1">
    <property type="nucleotide sequence ID" value="NZ_QYBB01000007.1"/>
</dbReference>
<accession>A0A4Q2UBA2</accession>
<dbReference type="AlphaFoldDB" id="A0A4Q2UBA2"/>
<dbReference type="Proteomes" id="UP000290759">
    <property type="component" value="Unassembled WGS sequence"/>
</dbReference>
<reference evidence="1 2" key="1">
    <citation type="submission" date="2018-12" db="EMBL/GenBank/DDBJ databases">
        <authorList>
            <person name="Grouzdev D.S."/>
            <person name="Krutkina M.S."/>
        </authorList>
    </citation>
    <scope>NUCLEOTIDE SEQUENCE [LARGE SCALE GENOMIC DNA]</scope>
    <source>
        <strain evidence="1 2">RmlP026</strain>
    </source>
</reference>
<keyword evidence="2" id="KW-1185">Reference proteome</keyword>
<sequence length="138" mass="15254">MTAPPVVAARRLAEAGAVSGEFTYAVIREPVAAGGERRAMVRRRTRLRSGKVVGADGQFLVECLIANRSAQGGLMRLPIPLALPSRILVYDDQSGDLLAATVVWRRDRDVGLRFGEPERDARFRAIADSMRRKFYAVR</sequence>
<protein>
    <recommendedName>
        <fullName evidence="3">PilZ domain-containing protein</fullName>
    </recommendedName>
</protein>
<comment type="caution">
    <text evidence="1">The sequence shown here is derived from an EMBL/GenBank/DDBJ whole genome shotgun (WGS) entry which is preliminary data.</text>
</comment>
<organism evidence="1 2">
    <name type="scientific">Lichenibacterium minor</name>
    <dbReference type="NCBI Taxonomy" id="2316528"/>
    <lineage>
        <taxon>Bacteria</taxon>
        <taxon>Pseudomonadati</taxon>
        <taxon>Pseudomonadota</taxon>
        <taxon>Alphaproteobacteria</taxon>
        <taxon>Hyphomicrobiales</taxon>
        <taxon>Lichenihabitantaceae</taxon>
        <taxon>Lichenibacterium</taxon>
    </lineage>
</organism>
<gene>
    <name evidence="1" type="ORF">D3273_08585</name>
</gene>